<evidence type="ECO:0000313" key="11">
    <source>
        <dbReference type="EMBL" id="CFX98174.1"/>
    </source>
</evidence>
<reference evidence="11 12" key="1">
    <citation type="submission" date="2015-03" db="EMBL/GenBank/DDBJ databases">
        <authorList>
            <person name="Murphy D."/>
        </authorList>
    </citation>
    <scope>NUCLEOTIDE SEQUENCE [LARGE SCALE GENOMIC DNA]</scope>
    <source>
        <strain evidence="11 12">OL-4</strain>
    </source>
</reference>
<dbReference type="FunFam" id="3.20.20.70:FF:000024">
    <property type="entry name" value="Indole-3-glycerol phosphate synthase"/>
    <property type="match status" value="1"/>
</dbReference>
<evidence type="ECO:0000256" key="1">
    <source>
        <dbReference type="ARBA" id="ARBA00001633"/>
    </source>
</evidence>
<keyword evidence="5" id="KW-0028">Amino-acid biosynthesis</keyword>
<dbReference type="STRING" id="690567.2381"/>
<organism evidence="11 12">
    <name type="scientific">Syntrophomonas zehnderi OL-4</name>
    <dbReference type="NCBI Taxonomy" id="690567"/>
    <lineage>
        <taxon>Bacteria</taxon>
        <taxon>Bacillati</taxon>
        <taxon>Bacillota</taxon>
        <taxon>Clostridia</taxon>
        <taxon>Eubacteriales</taxon>
        <taxon>Syntrophomonadaceae</taxon>
        <taxon>Syntrophomonas</taxon>
    </lineage>
</organism>
<dbReference type="RefSeq" id="WP_046499256.1">
    <property type="nucleotide sequence ID" value="NZ_CGIH01000040.1"/>
</dbReference>
<feature type="domain" description="Indole-3-glycerol phosphate synthase" evidence="10">
    <location>
        <begin position="3"/>
        <end position="250"/>
    </location>
</feature>
<name>A0A0E3W3Q4_9FIRM</name>
<proteinExistence type="inferred from homology"/>
<accession>A0A0E3W3Q4</accession>
<dbReference type="NCBIfam" id="NF001377">
    <property type="entry name" value="PRK00278.2-4"/>
    <property type="match status" value="1"/>
</dbReference>
<dbReference type="InterPro" id="IPR013798">
    <property type="entry name" value="Indole-3-glycerol_P_synth_dom"/>
</dbReference>
<dbReference type="InterPro" id="IPR011060">
    <property type="entry name" value="RibuloseP-bd_barrel"/>
</dbReference>
<dbReference type="OrthoDB" id="9804217at2"/>
<dbReference type="PANTHER" id="PTHR22854">
    <property type="entry name" value="TRYPTOPHAN BIOSYNTHESIS PROTEIN"/>
    <property type="match status" value="1"/>
</dbReference>
<dbReference type="InterPro" id="IPR045186">
    <property type="entry name" value="Indole-3-glycerol_P_synth"/>
</dbReference>
<keyword evidence="6" id="KW-0210">Decarboxylase</keyword>
<dbReference type="CDD" id="cd00331">
    <property type="entry name" value="IGPS"/>
    <property type="match status" value="1"/>
</dbReference>
<evidence type="ECO:0000256" key="3">
    <source>
        <dbReference type="ARBA" id="ARBA00008737"/>
    </source>
</evidence>
<dbReference type="GO" id="GO:0004425">
    <property type="term" value="F:indole-3-glycerol-phosphate synthase activity"/>
    <property type="evidence" value="ECO:0007669"/>
    <property type="project" value="UniProtKB-EC"/>
</dbReference>
<evidence type="ECO:0000313" key="12">
    <source>
        <dbReference type="Proteomes" id="UP000045545"/>
    </source>
</evidence>
<dbReference type="UniPathway" id="UPA00035">
    <property type="reaction ID" value="UER00043"/>
</dbReference>
<dbReference type="AlphaFoldDB" id="A0A0E3W3Q4"/>
<dbReference type="InterPro" id="IPR013785">
    <property type="entry name" value="Aldolase_TIM"/>
</dbReference>
<dbReference type="GO" id="GO:0000162">
    <property type="term" value="P:L-tryptophan biosynthetic process"/>
    <property type="evidence" value="ECO:0007669"/>
    <property type="project" value="UniProtKB-UniPathway"/>
</dbReference>
<keyword evidence="7" id="KW-0822">Tryptophan biosynthesis</keyword>
<gene>
    <name evidence="11" type="ORF">2381</name>
</gene>
<dbReference type="EMBL" id="CGIH01000040">
    <property type="protein sequence ID" value="CFX98174.1"/>
    <property type="molecule type" value="Genomic_DNA"/>
</dbReference>
<dbReference type="PANTHER" id="PTHR22854:SF2">
    <property type="entry name" value="INDOLE-3-GLYCEROL-PHOSPHATE SYNTHASE"/>
    <property type="match status" value="1"/>
</dbReference>
<dbReference type="EC" id="4.1.1.48" evidence="4"/>
<evidence type="ECO:0000256" key="2">
    <source>
        <dbReference type="ARBA" id="ARBA00004696"/>
    </source>
</evidence>
<protein>
    <recommendedName>
        <fullName evidence="4">indole-3-glycerol-phosphate synthase</fullName>
        <ecNumber evidence="4">4.1.1.48</ecNumber>
    </recommendedName>
</protein>
<comment type="pathway">
    <text evidence="2">Amino-acid biosynthesis; L-tryptophan biosynthesis; L-tryptophan from chorismate: step 4/5.</text>
</comment>
<dbReference type="Gene3D" id="3.20.20.70">
    <property type="entry name" value="Aldolase class I"/>
    <property type="match status" value="1"/>
</dbReference>
<evidence type="ECO:0000256" key="5">
    <source>
        <dbReference type="ARBA" id="ARBA00022605"/>
    </source>
</evidence>
<evidence type="ECO:0000259" key="10">
    <source>
        <dbReference type="Pfam" id="PF00218"/>
    </source>
</evidence>
<dbReference type="GO" id="GO:0004640">
    <property type="term" value="F:phosphoribosylanthranilate isomerase activity"/>
    <property type="evidence" value="ECO:0007669"/>
    <property type="project" value="TreeGrafter"/>
</dbReference>
<evidence type="ECO:0000256" key="4">
    <source>
        <dbReference type="ARBA" id="ARBA00012362"/>
    </source>
</evidence>
<evidence type="ECO:0000256" key="7">
    <source>
        <dbReference type="ARBA" id="ARBA00022822"/>
    </source>
</evidence>
<comment type="similarity">
    <text evidence="3">Belongs to the TrpC family.</text>
</comment>
<keyword evidence="12" id="KW-1185">Reference proteome</keyword>
<evidence type="ECO:0000256" key="8">
    <source>
        <dbReference type="ARBA" id="ARBA00023141"/>
    </source>
</evidence>
<evidence type="ECO:0000256" key="6">
    <source>
        <dbReference type="ARBA" id="ARBA00022793"/>
    </source>
</evidence>
<comment type="catalytic activity">
    <reaction evidence="1">
        <text>1-(2-carboxyphenylamino)-1-deoxy-D-ribulose 5-phosphate + H(+) = (1S,2R)-1-C-(indol-3-yl)glycerol 3-phosphate + CO2 + H2O</text>
        <dbReference type="Rhea" id="RHEA:23476"/>
        <dbReference type="ChEBI" id="CHEBI:15377"/>
        <dbReference type="ChEBI" id="CHEBI:15378"/>
        <dbReference type="ChEBI" id="CHEBI:16526"/>
        <dbReference type="ChEBI" id="CHEBI:58613"/>
        <dbReference type="ChEBI" id="CHEBI:58866"/>
        <dbReference type="EC" id="4.1.1.48"/>
    </reaction>
</comment>
<dbReference type="SUPFAM" id="SSF51366">
    <property type="entry name" value="Ribulose-phoshate binding barrel"/>
    <property type="match status" value="1"/>
</dbReference>
<dbReference type="Proteomes" id="UP000045545">
    <property type="component" value="Unassembled WGS sequence"/>
</dbReference>
<dbReference type="Pfam" id="PF00218">
    <property type="entry name" value="IGPS"/>
    <property type="match status" value="1"/>
</dbReference>
<keyword evidence="8" id="KW-0057">Aromatic amino acid biosynthesis</keyword>
<sequence length="256" mass="28619">MLGRIIAQKRREVEELRVGLDIDKVSELKRSKHPRNFNHTPNRVAVIAELKKASPIKGQLCADYNLPDMALSYAENGAAVISVLTDKEFFQGSPDFLPEIRTLVQLPLLRKDFIIDELQLYESLLLGADLVLLIAAVHNYPRLLDLTVKCRELGMEPLLEVHDREEVKKALDLPVGMIGVNNRNLKDFTVDIKTSLKLAEYIPDNIGRVSESGIRSAADMRLLGEHGYQAALIGEALVTSPNPGMKLRELVNYDQG</sequence>
<evidence type="ECO:0000256" key="9">
    <source>
        <dbReference type="ARBA" id="ARBA00023239"/>
    </source>
</evidence>
<keyword evidence="9" id="KW-0456">Lyase</keyword>